<evidence type="ECO:0000313" key="7">
    <source>
        <dbReference type="EMBL" id="MFC6881420.1"/>
    </source>
</evidence>
<proteinExistence type="inferred from homology"/>
<name>A0ABW2CLZ6_9ACTN</name>
<evidence type="ECO:0000256" key="3">
    <source>
        <dbReference type="ARBA" id="ARBA00023082"/>
    </source>
</evidence>
<keyword evidence="4" id="KW-0804">Transcription</keyword>
<dbReference type="InterPro" id="IPR036388">
    <property type="entry name" value="WH-like_DNA-bd_sf"/>
</dbReference>
<dbReference type="RefSeq" id="WP_309239832.1">
    <property type="nucleotide sequence ID" value="NZ_JBHSXE010000001.1"/>
</dbReference>
<dbReference type="Gene3D" id="1.10.10.10">
    <property type="entry name" value="Winged helix-like DNA-binding domain superfamily/Winged helix DNA-binding domain"/>
    <property type="match status" value="1"/>
</dbReference>
<dbReference type="InterPro" id="IPR007627">
    <property type="entry name" value="RNA_pol_sigma70_r2"/>
</dbReference>
<dbReference type="SUPFAM" id="SSF88659">
    <property type="entry name" value="Sigma3 and sigma4 domains of RNA polymerase sigma factors"/>
    <property type="match status" value="1"/>
</dbReference>
<dbReference type="PANTHER" id="PTHR43133">
    <property type="entry name" value="RNA POLYMERASE ECF-TYPE SIGMA FACTO"/>
    <property type="match status" value="1"/>
</dbReference>
<feature type="domain" description="RNA polymerase sigma factor 70 region 4 type 2" evidence="6">
    <location>
        <begin position="127"/>
        <end position="177"/>
    </location>
</feature>
<dbReference type="InterPro" id="IPR013325">
    <property type="entry name" value="RNA_pol_sigma_r2"/>
</dbReference>
<dbReference type="InterPro" id="IPR013324">
    <property type="entry name" value="RNA_pol_sigma_r3/r4-like"/>
</dbReference>
<dbReference type="Proteomes" id="UP001596380">
    <property type="component" value="Unassembled WGS sequence"/>
</dbReference>
<keyword evidence="8" id="KW-1185">Reference proteome</keyword>
<evidence type="ECO:0000256" key="2">
    <source>
        <dbReference type="ARBA" id="ARBA00023015"/>
    </source>
</evidence>
<evidence type="ECO:0000313" key="8">
    <source>
        <dbReference type="Proteomes" id="UP001596380"/>
    </source>
</evidence>
<evidence type="ECO:0000256" key="1">
    <source>
        <dbReference type="ARBA" id="ARBA00010641"/>
    </source>
</evidence>
<comment type="similarity">
    <text evidence="1">Belongs to the sigma-70 factor family. ECF subfamily.</text>
</comment>
<sequence>MEAGDALLIARSLRQPEEFAPLFHRHAPRIHRYIAQRLGPDAAEDLMAETFLVAFRNRHRYDSERADARPWLYGIATNLIARHREAEVRAYRLLERAGPGSPAVRPGDDLGERVADRVTAQSLHGPLAGALAALPVRVRDVVLLVAWADLSYDEVAEALDIPVGTVRSRLHRARRRLRDALGGADPTLISEEDTP</sequence>
<evidence type="ECO:0000256" key="4">
    <source>
        <dbReference type="ARBA" id="ARBA00023163"/>
    </source>
</evidence>
<dbReference type="EMBL" id="JBHSXS010000008">
    <property type="protein sequence ID" value="MFC6881420.1"/>
    <property type="molecule type" value="Genomic_DNA"/>
</dbReference>
<dbReference type="Gene3D" id="1.10.1740.10">
    <property type="match status" value="1"/>
</dbReference>
<reference evidence="8" key="1">
    <citation type="journal article" date="2019" name="Int. J. Syst. Evol. Microbiol.">
        <title>The Global Catalogue of Microorganisms (GCM) 10K type strain sequencing project: providing services to taxonomists for standard genome sequencing and annotation.</title>
        <authorList>
            <consortium name="The Broad Institute Genomics Platform"/>
            <consortium name="The Broad Institute Genome Sequencing Center for Infectious Disease"/>
            <person name="Wu L."/>
            <person name="Ma J."/>
        </authorList>
    </citation>
    <scope>NUCLEOTIDE SEQUENCE [LARGE SCALE GENOMIC DNA]</scope>
    <source>
        <strain evidence="8">JCM 3369</strain>
    </source>
</reference>
<dbReference type="Pfam" id="PF08281">
    <property type="entry name" value="Sigma70_r4_2"/>
    <property type="match status" value="1"/>
</dbReference>
<evidence type="ECO:0000259" key="6">
    <source>
        <dbReference type="Pfam" id="PF08281"/>
    </source>
</evidence>
<dbReference type="NCBIfam" id="TIGR02937">
    <property type="entry name" value="sigma70-ECF"/>
    <property type="match status" value="1"/>
</dbReference>
<keyword evidence="3" id="KW-0731">Sigma factor</keyword>
<dbReference type="InterPro" id="IPR013249">
    <property type="entry name" value="RNA_pol_sigma70_r4_t2"/>
</dbReference>
<dbReference type="PANTHER" id="PTHR43133:SF25">
    <property type="entry name" value="RNA POLYMERASE SIGMA FACTOR RFAY-RELATED"/>
    <property type="match status" value="1"/>
</dbReference>
<evidence type="ECO:0000259" key="5">
    <source>
        <dbReference type="Pfam" id="PF04542"/>
    </source>
</evidence>
<feature type="domain" description="RNA polymerase sigma-70 region 2" evidence="5">
    <location>
        <begin position="22"/>
        <end position="86"/>
    </location>
</feature>
<dbReference type="SUPFAM" id="SSF88946">
    <property type="entry name" value="Sigma2 domain of RNA polymerase sigma factors"/>
    <property type="match status" value="1"/>
</dbReference>
<gene>
    <name evidence="7" type="ORF">ACFQKB_16745</name>
</gene>
<dbReference type="InterPro" id="IPR039425">
    <property type="entry name" value="RNA_pol_sigma-70-like"/>
</dbReference>
<accession>A0ABW2CLZ6</accession>
<dbReference type="InterPro" id="IPR014284">
    <property type="entry name" value="RNA_pol_sigma-70_dom"/>
</dbReference>
<keyword evidence="2" id="KW-0805">Transcription regulation</keyword>
<comment type="caution">
    <text evidence="7">The sequence shown here is derived from an EMBL/GenBank/DDBJ whole genome shotgun (WGS) entry which is preliminary data.</text>
</comment>
<organism evidence="7 8">
    <name type="scientific">Actinomadura yumaensis</name>
    <dbReference type="NCBI Taxonomy" id="111807"/>
    <lineage>
        <taxon>Bacteria</taxon>
        <taxon>Bacillati</taxon>
        <taxon>Actinomycetota</taxon>
        <taxon>Actinomycetes</taxon>
        <taxon>Streptosporangiales</taxon>
        <taxon>Thermomonosporaceae</taxon>
        <taxon>Actinomadura</taxon>
    </lineage>
</organism>
<protein>
    <submittedName>
        <fullName evidence="7">RNA polymerase sigma factor</fullName>
    </submittedName>
</protein>
<dbReference type="Pfam" id="PF04542">
    <property type="entry name" value="Sigma70_r2"/>
    <property type="match status" value="1"/>
</dbReference>